<dbReference type="Gene3D" id="2.40.70.10">
    <property type="entry name" value="Acid Proteases"/>
    <property type="match status" value="1"/>
</dbReference>
<organism evidence="2 3">
    <name type="scientific">Nephila pilipes</name>
    <name type="common">Giant wood spider</name>
    <name type="synonym">Nephila maculata</name>
    <dbReference type="NCBI Taxonomy" id="299642"/>
    <lineage>
        <taxon>Eukaryota</taxon>
        <taxon>Metazoa</taxon>
        <taxon>Ecdysozoa</taxon>
        <taxon>Arthropoda</taxon>
        <taxon>Chelicerata</taxon>
        <taxon>Arachnida</taxon>
        <taxon>Araneae</taxon>
        <taxon>Araneomorphae</taxon>
        <taxon>Entelegynae</taxon>
        <taxon>Araneoidea</taxon>
        <taxon>Nephilidae</taxon>
        <taxon>Nephila</taxon>
    </lineage>
</organism>
<proteinExistence type="predicted"/>
<name>A0A8X6JRQ7_NEPPI</name>
<reference evidence="2" key="1">
    <citation type="submission" date="2020-08" db="EMBL/GenBank/DDBJ databases">
        <title>Multicomponent nature underlies the extraordinary mechanical properties of spider dragline silk.</title>
        <authorList>
            <person name="Kono N."/>
            <person name="Nakamura H."/>
            <person name="Mori M."/>
            <person name="Yoshida Y."/>
            <person name="Ohtoshi R."/>
            <person name="Malay A.D."/>
            <person name="Moran D.A.P."/>
            <person name="Tomita M."/>
            <person name="Numata K."/>
            <person name="Arakawa K."/>
        </authorList>
    </citation>
    <scope>NUCLEOTIDE SEQUENCE</scope>
</reference>
<gene>
    <name evidence="2" type="primary">X975_18849</name>
    <name evidence="2" type="ORF">NPIL_38511</name>
</gene>
<keyword evidence="3" id="KW-1185">Reference proteome</keyword>
<protein>
    <submittedName>
        <fullName evidence="2">DUF1758 domain-containing protein</fullName>
    </submittedName>
</protein>
<feature type="region of interest" description="Disordered" evidence="1">
    <location>
        <begin position="90"/>
        <end position="119"/>
    </location>
</feature>
<evidence type="ECO:0000313" key="2">
    <source>
        <dbReference type="EMBL" id="GFS55042.1"/>
    </source>
</evidence>
<accession>A0A8X6JRQ7</accession>
<dbReference type="InterPro" id="IPR021109">
    <property type="entry name" value="Peptidase_aspartic_dom_sf"/>
</dbReference>
<dbReference type="EMBL" id="BMAW01046367">
    <property type="protein sequence ID" value="GFS55042.1"/>
    <property type="molecule type" value="Genomic_DNA"/>
</dbReference>
<evidence type="ECO:0000313" key="3">
    <source>
        <dbReference type="Proteomes" id="UP000887013"/>
    </source>
</evidence>
<sequence>MTNFMAKTESILDSSVEDTDSDEILELLEQINKKENYLNIVNSEIEIVITNPTVFDSELKTSEDYSDRITRIKFQLKIRIKRINDLDNSVAEKRENRPSQSEREPISQSEQQENEIVVGTSHSQCSNSTILQTCNVLASSENKTLNIRILLDSGSERTFILREVAEALNLEPIRKERLLLYSFGKKNPEPSNFDLVQLQLKNPHNPNHRIPIEALITQHISGASLDSRFLLNKIKMLTEVGGLEPADSGKGKIQLFLGMDFFCEVIRGAPVRITKSLFAQKSLFGNIICGALPNMTSNKSSACFRVSVEDDLNQHLRTLWEMSRSDVIRRRKQNMILNLLKEFENNLTFADGRYETKLLWNLPKTHLKQLAEFEKKKEERQARP</sequence>
<dbReference type="Proteomes" id="UP000887013">
    <property type="component" value="Unassembled WGS sequence"/>
</dbReference>
<dbReference type="AlphaFoldDB" id="A0A8X6JRQ7"/>
<evidence type="ECO:0000256" key="1">
    <source>
        <dbReference type="SAM" id="MobiDB-lite"/>
    </source>
</evidence>
<comment type="caution">
    <text evidence="2">The sequence shown here is derived from an EMBL/GenBank/DDBJ whole genome shotgun (WGS) entry which is preliminary data.</text>
</comment>
<feature type="compositionally biased region" description="Basic and acidic residues" evidence="1">
    <location>
        <begin position="90"/>
        <end position="105"/>
    </location>
</feature>